<name>A0ABX2QJ54_9HYPH</name>
<feature type="compositionally biased region" description="Low complexity" evidence="1">
    <location>
        <begin position="66"/>
        <end position="78"/>
    </location>
</feature>
<comment type="caution">
    <text evidence="3">The sequence shown here is derived from an EMBL/GenBank/DDBJ whole genome shotgun (WGS) entry which is preliminary data.</text>
</comment>
<feature type="compositionally biased region" description="Polar residues" evidence="1">
    <location>
        <begin position="56"/>
        <end position="65"/>
    </location>
</feature>
<evidence type="ECO:0008006" key="5">
    <source>
        <dbReference type="Google" id="ProtNLM"/>
    </source>
</evidence>
<feature type="compositionally biased region" description="Low complexity" evidence="1">
    <location>
        <begin position="106"/>
        <end position="133"/>
    </location>
</feature>
<gene>
    <name evidence="3" type="ORF">HV823_21465</name>
</gene>
<evidence type="ECO:0000256" key="2">
    <source>
        <dbReference type="SAM" id="SignalP"/>
    </source>
</evidence>
<keyword evidence="4" id="KW-1185">Reference proteome</keyword>
<evidence type="ECO:0000313" key="3">
    <source>
        <dbReference type="EMBL" id="NVP57819.1"/>
    </source>
</evidence>
<proteinExistence type="predicted"/>
<evidence type="ECO:0000313" key="4">
    <source>
        <dbReference type="Proteomes" id="UP000659172"/>
    </source>
</evidence>
<keyword evidence="2" id="KW-0732">Signal</keyword>
<dbReference type="PROSITE" id="PS51257">
    <property type="entry name" value="PROKAR_LIPOPROTEIN"/>
    <property type="match status" value="1"/>
</dbReference>
<feature type="chain" id="PRO_5046994200" description="Lipoprotein" evidence="2">
    <location>
        <begin position="25"/>
        <end position="264"/>
    </location>
</feature>
<dbReference type="EMBL" id="JABXYK010000017">
    <property type="protein sequence ID" value="NVP57819.1"/>
    <property type="molecule type" value="Genomic_DNA"/>
</dbReference>
<accession>A0ABX2QJ54</accession>
<evidence type="ECO:0000256" key="1">
    <source>
        <dbReference type="SAM" id="MobiDB-lite"/>
    </source>
</evidence>
<feature type="region of interest" description="Disordered" evidence="1">
    <location>
        <begin position="25"/>
        <end position="139"/>
    </location>
</feature>
<reference evidence="3 4" key="1">
    <citation type="submission" date="2020-06" db="EMBL/GenBank/DDBJ databases">
        <title>Rhizobium sp.nov. isolated from the tomato plant.</title>
        <authorList>
            <person name="Thin K.K."/>
            <person name="Zhang X."/>
            <person name="He S."/>
        </authorList>
    </citation>
    <scope>NUCLEOTIDE SEQUENCE [LARGE SCALE GENOMIC DNA]</scope>
    <source>
        <strain evidence="3 4">DBTS2</strain>
    </source>
</reference>
<dbReference type="RefSeq" id="WP_176951748.1">
    <property type="nucleotide sequence ID" value="NZ_JABXYK010000017.1"/>
</dbReference>
<organism evidence="3 4">
    <name type="scientific">Mycoplana rhizolycopersici</name>
    <dbReference type="NCBI Taxonomy" id="2746702"/>
    <lineage>
        <taxon>Bacteria</taxon>
        <taxon>Pseudomonadati</taxon>
        <taxon>Pseudomonadota</taxon>
        <taxon>Alphaproteobacteria</taxon>
        <taxon>Hyphomicrobiales</taxon>
        <taxon>Rhizobiaceae</taxon>
        <taxon>Mycoplana</taxon>
    </lineage>
</organism>
<feature type="signal peptide" evidence="2">
    <location>
        <begin position="1"/>
        <end position="24"/>
    </location>
</feature>
<sequence>MRELMQRVTLVGLLLLAGCNSTDALTPQVDVGGGTMRSPPVTQRDLDQMSAENPPVGNTQATAMTGSPAGSGQAAGSGTLEAQADALSRSQQNPVASGAGGTVIDPGGQQSLAAQQPQDQNSQRQPQPSTQQTETAALAPAAGGDSIRFLPIIGAPVEAVTPLSRQLGAQARASGLTIKSSSDNSSRYILKGYFSAMQDGGKTNVVYVWDVLDSSGARLHRIQGQDSVNATAKDPWAAVPAATMEAIAQRTIQEYVSWKSQSGG</sequence>
<dbReference type="Proteomes" id="UP000659172">
    <property type="component" value="Unassembled WGS sequence"/>
</dbReference>
<protein>
    <recommendedName>
        <fullName evidence="5">Lipoprotein</fullName>
    </recommendedName>
</protein>